<keyword evidence="2" id="KW-1185">Reference proteome</keyword>
<evidence type="ECO:0000313" key="2">
    <source>
        <dbReference type="Proteomes" id="UP000828390"/>
    </source>
</evidence>
<proteinExistence type="predicted"/>
<name>A0A9D3Z6F1_DREPO</name>
<organism evidence="1 2">
    <name type="scientific">Dreissena polymorpha</name>
    <name type="common">Zebra mussel</name>
    <name type="synonym">Mytilus polymorpha</name>
    <dbReference type="NCBI Taxonomy" id="45954"/>
    <lineage>
        <taxon>Eukaryota</taxon>
        <taxon>Metazoa</taxon>
        <taxon>Spiralia</taxon>
        <taxon>Lophotrochozoa</taxon>
        <taxon>Mollusca</taxon>
        <taxon>Bivalvia</taxon>
        <taxon>Autobranchia</taxon>
        <taxon>Heteroconchia</taxon>
        <taxon>Euheterodonta</taxon>
        <taxon>Imparidentia</taxon>
        <taxon>Neoheterodontei</taxon>
        <taxon>Myida</taxon>
        <taxon>Dreissenoidea</taxon>
        <taxon>Dreissenidae</taxon>
        <taxon>Dreissena</taxon>
    </lineage>
</organism>
<reference evidence="1" key="1">
    <citation type="journal article" date="2019" name="bioRxiv">
        <title>The Genome of the Zebra Mussel, Dreissena polymorpha: A Resource for Invasive Species Research.</title>
        <authorList>
            <person name="McCartney M.A."/>
            <person name="Auch B."/>
            <person name="Kono T."/>
            <person name="Mallez S."/>
            <person name="Zhang Y."/>
            <person name="Obille A."/>
            <person name="Becker A."/>
            <person name="Abrahante J.E."/>
            <person name="Garbe J."/>
            <person name="Badalamenti J.P."/>
            <person name="Herman A."/>
            <person name="Mangelson H."/>
            <person name="Liachko I."/>
            <person name="Sullivan S."/>
            <person name="Sone E.D."/>
            <person name="Koren S."/>
            <person name="Silverstein K.A.T."/>
            <person name="Beckman K.B."/>
            <person name="Gohl D.M."/>
        </authorList>
    </citation>
    <scope>NUCLEOTIDE SEQUENCE</scope>
    <source>
        <strain evidence="1">Duluth1</strain>
        <tissue evidence="1">Whole animal</tissue>
    </source>
</reference>
<comment type="caution">
    <text evidence="1">The sequence shown here is derived from an EMBL/GenBank/DDBJ whole genome shotgun (WGS) entry which is preliminary data.</text>
</comment>
<evidence type="ECO:0000313" key="1">
    <source>
        <dbReference type="EMBL" id="KAH3712794.1"/>
    </source>
</evidence>
<sequence>MLTHADKQCLHALVCPGAELTDRAAFRADWYKVQRQTAAQTSRIGMLLDARSSEKATRTDRWLIA</sequence>
<gene>
    <name evidence="1" type="ORF">DPMN_072552</name>
</gene>
<dbReference type="Proteomes" id="UP000828390">
    <property type="component" value="Unassembled WGS sequence"/>
</dbReference>
<reference evidence="1" key="2">
    <citation type="submission" date="2020-11" db="EMBL/GenBank/DDBJ databases">
        <authorList>
            <person name="McCartney M.A."/>
            <person name="Auch B."/>
            <person name="Kono T."/>
            <person name="Mallez S."/>
            <person name="Becker A."/>
            <person name="Gohl D.M."/>
            <person name="Silverstein K.A.T."/>
            <person name="Koren S."/>
            <person name="Bechman K.B."/>
            <person name="Herman A."/>
            <person name="Abrahante J.E."/>
            <person name="Garbe J."/>
        </authorList>
    </citation>
    <scope>NUCLEOTIDE SEQUENCE</scope>
    <source>
        <strain evidence="1">Duluth1</strain>
        <tissue evidence="1">Whole animal</tissue>
    </source>
</reference>
<dbReference type="AlphaFoldDB" id="A0A9D3Z6F1"/>
<dbReference type="EMBL" id="JAIWYP010000014">
    <property type="protein sequence ID" value="KAH3712794.1"/>
    <property type="molecule type" value="Genomic_DNA"/>
</dbReference>
<accession>A0A9D3Z6F1</accession>
<protein>
    <submittedName>
        <fullName evidence="1">Uncharacterized protein</fullName>
    </submittedName>
</protein>